<dbReference type="Gene3D" id="1.20.1720.10">
    <property type="entry name" value="Multidrug resistance protein D"/>
    <property type="match status" value="1"/>
</dbReference>
<comment type="caution">
    <text evidence="10">The sequence shown here is derived from an EMBL/GenBank/DDBJ whole genome shotgun (WGS) entry which is preliminary data.</text>
</comment>
<dbReference type="GO" id="GO:0022857">
    <property type="term" value="F:transmembrane transporter activity"/>
    <property type="evidence" value="ECO:0007669"/>
    <property type="project" value="InterPro"/>
</dbReference>
<evidence type="ECO:0000259" key="9">
    <source>
        <dbReference type="PROSITE" id="PS50850"/>
    </source>
</evidence>
<keyword evidence="5 8" id="KW-1133">Transmembrane helix</keyword>
<dbReference type="AlphaFoldDB" id="A0AAD6BTX3"/>
<evidence type="ECO:0000256" key="1">
    <source>
        <dbReference type="ARBA" id="ARBA00004141"/>
    </source>
</evidence>
<dbReference type="PROSITE" id="PS50850">
    <property type="entry name" value="MFS"/>
    <property type="match status" value="1"/>
</dbReference>
<keyword evidence="4 8" id="KW-0812">Transmembrane</keyword>
<evidence type="ECO:0000256" key="3">
    <source>
        <dbReference type="ARBA" id="ARBA00022448"/>
    </source>
</evidence>
<dbReference type="PRINTS" id="PR01035">
    <property type="entry name" value="TCRTETA"/>
</dbReference>
<feature type="transmembrane region" description="Helical" evidence="8">
    <location>
        <begin position="285"/>
        <end position="305"/>
    </location>
</feature>
<evidence type="ECO:0000256" key="5">
    <source>
        <dbReference type="ARBA" id="ARBA00022989"/>
    </source>
</evidence>
<keyword evidence="6 8" id="KW-0472">Membrane</keyword>
<dbReference type="Proteomes" id="UP001213681">
    <property type="component" value="Unassembled WGS sequence"/>
</dbReference>
<feature type="transmembrane region" description="Helical" evidence="8">
    <location>
        <begin position="248"/>
        <end position="265"/>
    </location>
</feature>
<dbReference type="PANTHER" id="PTHR23506">
    <property type="entry name" value="GH10249P"/>
    <property type="match status" value="1"/>
</dbReference>
<dbReference type="Gene3D" id="1.20.1250.20">
    <property type="entry name" value="MFS general substrate transporter like domains"/>
    <property type="match status" value="1"/>
</dbReference>
<feature type="transmembrane region" description="Helical" evidence="8">
    <location>
        <begin position="91"/>
        <end position="117"/>
    </location>
</feature>
<gene>
    <name evidence="10" type="ORF">N7458_012093</name>
</gene>
<evidence type="ECO:0000256" key="8">
    <source>
        <dbReference type="SAM" id="Phobius"/>
    </source>
</evidence>
<evidence type="ECO:0000313" key="10">
    <source>
        <dbReference type="EMBL" id="KAJ5432937.1"/>
    </source>
</evidence>
<dbReference type="GeneID" id="81605718"/>
<reference evidence="10" key="2">
    <citation type="journal article" date="2023" name="IMA Fungus">
        <title>Comparative genomic study of the Penicillium genus elucidates a diverse pangenome and 15 lateral gene transfer events.</title>
        <authorList>
            <person name="Petersen C."/>
            <person name="Sorensen T."/>
            <person name="Nielsen M.R."/>
            <person name="Sondergaard T.E."/>
            <person name="Sorensen J.L."/>
            <person name="Fitzpatrick D.A."/>
            <person name="Frisvad J.C."/>
            <person name="Nielsen K.L."/>
        </authorList>
    </citation>
    <scope>NUCLEOTIDE SEQUENCE</scope>
    <source>
        <strain evidence="10">IBT 16125</strain>
    </source>
</reference>
<dbReference type="GO" id="GO:0016020">
    <property type="term" value="C:membrane"/>
    <property type="evidence" value="ECO:0007669"/>
    <property type="project" value="UniProtKB-SubCell"/>
</dbReference>
<dbReference type="RefSeq" id="XP_056760229.1">
    <property type="nucleotide sequence ID" value="XM_056915475.1"/>
</dbReference>
<evidence type="ECO:0000256" key="4">
    <source>
        <dbReference type="ARBA" id="ARBA00022692"/>
    </source>
</evidence>
<feature type="transmembrane region" description="Helical" evidence="8">
    <location>
        <begin position="153"/>
        <end position="173"/>
    </location>
</feature>
<dbReference type="PANTHER" id="PTHR23506:SF35">
    <property type="entry name" value="MAJOR FACILITATOR SUPERFAMILY (MFS) PROFILE DOMAIN-CONTAINING PROTEIN-RELATED"/>
    <property type="match status" value="1"/>
</dbReference>
<dbReference type="Pfam" id="PF07690">
    <property type="entry name" value="MFS_1"/>
    <property type="match status" value="1"/>
</dbReference>
<accession>A0AAD6BTX3</accession>
<feature type="transmembrane region" description="Helical" evidence="8">
    <location>
        <begin position="317"/>
        <end position="337"/>
    </location>
</feature>
<feature type="transmembrane region" description="Helical" evidence="8">
    <location>
        <begin position="18"/>
        <end position="39"/>
    </location>
</feature>
<organism evidence="10 11">
    <name type="scientific">Penicillium daleae</name>
    <dbReference type="NCBI Taxonomy" id="63821"/>
    <lineage>
        <taxon>Eukaryota</taxon>
        <taxon>Fungi</taxon>
        <taxon>Dikarya</taxon>
        <taxon>Ascomycota</taxon>
        <taxon>Pezizomycotina</taxon>
        <taxon>Eurotiomycetes</taxon>
        <taxon>Eurotiomycetidae</taxon>
        <taxon>Eurotiales</taxon>
        <taxon>Aspergillaceae</taxon>
        <taxon>Penicillium</taxon>
    </lineage>
</organism>
<protein>
    <recommendedName>
        <fullName evidence="9">Major facilitator superfamily (MFS) profile domain-containing protein</fullName>
    </recommendedName>
</protein>
<dbReference type="InterPro" id="IPR036259">
    <property type="entry name" value="MFS_trans_sf"/>
</dbReference>
<comment type="similarity">
    <text evidence="2">Belongs to the major facilitator superfamily. Vesicular transporter family.</text>
</comment>
<sequence length="472" mass="50983">MGDSQSRPARWEWRSAKWFILATVALALFIEIFLYGFLVPMLPYMLEERMHQDPKQTQRLTSISLALHGLVSAFGGPLIGHLADKAPNRKIPFLVALVGCIIGTFMVACTTDVGVFFGGRVLQGISGSGAWIVGLATAADTVGPERIGTTMGFIMAFVNAAMVTGPMVSGLILEMAGYWFTWSVPVVILVIDVVARLLMVEKSEKEETSEDAQETDPLLESSAEEENGPDGTTPTANFWQMMLSNSRVMTALLIGIWGPTLNTSFNATLPLHVLDIFGWGPSKVGMMFFLLALPGLPISPLAGYLRDRIGTRAPATIALALQGVFLVLLGFAGNKQFEWSSGADRGKALYILCCIIFGTLRPFVSGVGPVELTCESPVIRFWGVVKAEEARNPGIFGPRGGLSRVFSLVEVAATSGMTLGPILAGALTERFGYYTMCWTLSVISIVMAIMARTFLGSKSMEEKDRAQEGSVE</sequence>
<keyword evidence="11" id="KW-1185">Reference proteome</keyword>
<name>A0AAD6BTX3_9EURO</name>
<feature type="transmembrane region" description="Helical" evidence="8">
    <location>
        <begin position="349"/>
        <end position="370"/>
    </location>
</feature>
<feature type="transmembrane region" description="Helical" evidence="8">
    <location>
        <begin position="60"/>
        <end position="79"/>
    </location>
</feature>
<feature type="region of interest" description="Disordered" evidence="7">
    <location>
        <begin position="205"/>
        <end position="235"/>
    </location>
</feature>
<dbReference type="InterPro" id="IPR011701">
    <property type="entry name" value="MFS"/>
</dbReference>
<evidence type="ECO:0000256" key="6">
    <source>
        <dbReference type="ARBA" id="ARBA00023136"/>
    </source>
</evidence>
<dbReference type="CDD" id="cd17325">
    <property type="entry name" value="MFS_MdtG_SLC18_like"/>
    <property type="match status" value="1"/>
</dbReference>
<dbReference type="EMBL" id="JAPVEA010000009">
    <property type="protein sequence ID" value="KAJ5432937.1"/>
    <property type="molecule type" value="Genomic_DNA"/>
</dbReference>
<keyword evidence="3" id="KW-0813">Transport</keyword>
<dbReference type="InterPro" id="IPR050930">
    <property type="entry name" value="MFS_Vesicular_Transporter"/>
</dbReference>
<evidence type="ECO:0000256" key="2">
    <source>
        <dbReference type="ARBA" id="ARBA00006829"/>
    </source>
</evidence>
<feature type="transmembrane region" description="Helical" evidence="8">
    <location>
        <begin position="179"/>
        <end position="199"/>
    </location>
</feature>
<dbReference type="SUPFAM" id="SSF103473">
    <property type="entry name" value="MFS general substrate transporter"/>
    <property type="match status" value="1"/>
</dbReference>
<comment type="subcellular location">
    <subcellularLocation>
        <location evidence="1">Membrane</location>
        <topology evidence="1">Multi-pass membrane protein</topology>
    </subcellularLocation>
</comment>
<evidence type="ECO:0000313" key="11">
    <source>
        <dbReference type="Proteomes" id="UP001213681"/>
    </source>
</evidence>
<feature type="domain" description="Major facilitator superfamily (MFS) profile" evidence="9">
    <location>
        <begin position="20"/>
        <end position="459"/>
    </location>
</feature>
<proteinExistence type="inferred from homology"/>
<reference evidence="10" key="1">
    <citation type="submission" date="2022-12" db="EMBL/GenBank/DDBJ databases">
        <authorList>
            <person name="Petersen C."/>
        </authorList>
    </citation>
    <scope>NUCLEOTIDE SEQUENCE</scope>
    <source>
        <strain evidence="10">IBT 16125</strain>
    </source>
</reference>
<dbReference type="InterPro" id="IPR001958">
    <property type="entry name" value="Tet-R_TetA/multi-R_MdtG-like"/>
</dbReference>
<feature type="transmembrane region" description="Helical" evidence="8">
    <location>
        <begin position="433"/>
        <end position="455"/>
    </location>
</feature>
<dbReference type="InterPro" id="IPR020846">
    <property type="entry name" value="MFS_dom"/>
</dbReference>
<evidence type="ECO:0000256" key="7">
    <source>
        <dbReference type="SAM" id="MobiDB-lite"/>
    </source>
</evidence>
<feature type="transmembrane region" description="Helical" evidence="8">
    <location>
        <begin position="405"/>
        <end position="427"/>
    </location>
</feature>